<protein>
    <submittedName>
        <fullName evidence="1">Uncharacterized protein</fullName>
    </submittedName>
</protein>
<dbReference type="Proteomes" id="UP000218811">
    <property type="component" value="Unassembled WGS sequence"/>
</dbReference>
<accession>A0A2H3JRI2</accession>
<organism evidence="1 2">
    <name type="scientific">Wolfiporia cocos (strain MD-104)</name>
    <name type="common">Brown rot fungus</name>
    <dbReference type="NCBI Taxonomy" id="742152"/>
    <lineage>
        <taxon>Eukaryota</taxon>
        <taxon>Fungi</taxon>
        <taxon>Dikarya</taxon>
        <taxon>Basidiomycota</taxon>
        <taxon>Agaricomycotina</taxon>
        <taxon>Agaricomycetes</taxon>
        <taxon>Polyporales</taxon>
        <taxon>Phaeolaceae</taxon>
        <taxon>Wolfiporia</taxon>
    </lineage>
</organism>
<keyword evidence="2" id="KW-1185">Reference proteome</keyword>
<dbReference type="AlphaFoldDB" id="A0A2H3JRI2"/>
<dbReference type="EMBL" id="KB468168">
    <property type="protein sequence ID" value="PCH44770.1"/>
    <property type="molecule type" value="Genomic_DNA"/>
</dbReference>
<gene>
    <name evidence="1" type="ORF">WOLCODRAFT_19141</name>
</gene>
<name>A0A2H3JRI2_WOLCO</name>
<reference evidence="1 2" key="1">
    <citation type="journal article" date="2012" name="Science">
        <title>The Paleozoic origin of enzymatic lignin decomposition reconstructed from 31 fungal genomes.</title>
        <authorList>
            <person name="Floudas D."/>
            <person name="Binder M."/>
            <person name="Riley R."/>
            <person name="Barry K."/>
            <person name="Blanchette R.A."/>
            <person name="Henrissat B."/>
            <person name="Martinez A.T."/>
            <person name="Otillar R."/>
            <person name="Spatafora J.W."/>
            <person name="Yadav J.S."/>
            <person name="Aerts A."/>
            <person name="Benoit I."/>
            <person name="Boyd A."/>
            <person name="Carlson A."/>
            <person name="Copeland A."/>
            <person name="Coutinho P.M."/>
            <person name="de Vries R.P."/>
            <person name="Ferreira P."/>
            <person name="Findley K."/>
            <person name="Foster B."/>
            <person name="Gaskell J."/>
            <person name="Glotzer D."/>
            <person name="Gorecki P."/>
            <person name="Heitman J."/>
            <person name="Hesse C."/>
            <person name="Hori C."/>
            <person name="Igarashi K."/>
            <person name="Jurgens J.A."/>
            <person name="Kallen N."/>
            <person name="Kersten P."/>
            <person name="Kohler A."/>
            <person name="Kuees U."/>
            <person name="Kumar T.K.A."/>
            <person name="Kuo A."/>
            <person name="LaButti K."/>
            <person name="Larrondo L.F."/>
            <person name="Lindquist E."/>
            <person name="Ling A."/>
            <person name="Lombard V."/>
            <person name="Lucas S."/>
            <person name="Lundell T."/>
            <person name="Martin R."/>
            <person name="McLaughlin D.J."/>
            <person name="Morgenstern I."/>
            <person name="Morin E."/>
            <person name="Murat C."/>
            <person name="Nagy L.G."/>
            <person name="Nolan M."/>
            <person name="Ohm R.A."/>
            <person name="Patyshakuliyeva A."/>
            <person name="Rokas A."/>
            <person name="Ruiz-Duenas F.J."/>
            <person name="Sabat G."/>
            <person name="Salamov A."/>
            <person name="Samejima M."/>
            <person name="Schmutz J."/>
            <person name="Slot J.C."/>
            <person name="St John F."/>
            <person name="Stenlid J."/>
            <person name="Sun H."/>
            <person name="Sun S."/>
            <person name="Syed K."/>
            <person name="Tsang A."/>
            <person name="Wiebenga A."/>
            <person name="Young D."/>
            <person name="Pisabarro A."/>
            <person name="Eastwood D.C."/>
            <person name="Martin F."/>
            <person name="Cullen D."/>
            <person name="Grigoriev I.V."/>
            <person name="Hibbett D.S."/>
        </authorList>
    </citation>
    <scope>NUCLEOTIDE SEQUENCE [LARGE SCALE GENOMIC DNA]</scope>
    <source>
        <strain evidence="1 2">MD-104</strain>
    </source>
</reference>
<sequence>MAWTLLTSPALNGDVLQPMEFQTSIRFRSRVVGNIGAPLQFGDCDIDDDVDLSTETDVHGDRYGKDKKTWKSRSAPVVLSGTGDVGHGILTQHVPNSYYNSPCLQLQEIPYVE</sequence>
<evidence type="ECO:0000313" key="1">
    <source>
        <dbReference type="EMBL" id="PCH44770.1"/>
    </source>
</evidence>
<proteinExistence type="predicted"/>
<evidence type="ECO:0000313" key="2">
    <source>
        <dbReference type="Proteomes" id="UP000218811"/>
    </source>
</evidence>